<name>A0AAX4G6D4_9CAUD</name>
<proteinExistence type="predicted"/>
<dbReference type="Proteomes" id="UP001305174">
    <property type="component" value="Segment"/>
</dbReference>
<evidence type="ECO:0000313" key="1">
    <source>
        <dbReference type="EMBL" id="WOZ57442.1"/>
    </source>
</evidence>
<accession>A0AAX4G6D4</accession>
<evidence type="ECO:0000313" key="2">
    <source>
        <dbReference type="Proteomes" id="UP001305174"/>
    </source>
</evidence>
<sequence>MKNPNFLYVTNGSRLAPGEQTLKFEDRTHYLKHWNQLPEGYNLTDVGLCGMEFSRVSMNVEIPYLEFVYILTRLRAPGRRELKPDELQSVFPVVAFAGNNKVYLRLGNVEYTQDEVRNLVDQGIFIDIYEDFWLTRNSNAVE</sequence>
<reference evidence="2" key="1">
    <citation type="submission" date="2024-05" db="EMBL/GenBank/DDBJ databases">
        <authorList>
            <person name="Tikunov A.Y."/>
            <person name="Morozova V.V."/>
            <person name="Kozlova Y.N."/>
            <person name="Tikunova N.V."/>
            <person name="Babkin I.V."/>
        </authorList>
    </citation>
    <scope>NUCLEOTIDE SEQUENCE [LARGE SCALE GENOMIC DNA]</scope>
</reference>
<organism evidence="1 2">
    <name type="scientific">Pseudomonas phage vB_PseuGesM_254</name>
    <dbReference type="NCBI Taxonomy" id="3092638"/>
    <lineage>
        <taxon>Viruses</taxon>
        <taxon>Duplodnaviria</taxon>
        <taxon>Heunggongvirae</taxon>
        <taxon>Uroviricota</taxon>
        <taxon>Caudoviricetes</taxon>
        <taxon>Vandenendeviridae</taxon>
        <taxon>Chemalvirus</taxon>
        <taxon>Chemalvirus PseuGes254</taxon>
    </lineage>
</organism>
<dbReference type="EMBL" id="OR575930">
    <property type="protein sequence ID" value="WOZ57442.1"/>
    <property type="molecule type" value="Genomic_DNA"/>
</dbReference>
<keyword evidence="2" id="KW-1185">Reference proteome</keyword>
<protein>
    <submittedName>
        <fullName evidence="1">Uncharacterized protein</fullName>
    </submittedName>
</protein>